<sequence>MGWEADWQLSSKLEKAAIDVGDAETELPILFHGRSHMLKPLAELTSNDRIGHFSGYLNTPHGQLTFASPFKKFLKAFGRFGEIARLAAQREVGRFVASTSRHRGKVVDMTAPF</sequence>
<gene>
    <name evidence="1" type="ORF">R2G56_08200</name>
</gene>
<comment type="caution">
    <text evidence="1">The sequence shown here is derived from an EMBL/GenBank/DDBJ whole genome shotgun (WGS) entry which is preliminary data.</text>
</comment>
<reference evidence="1 2" key="1">
    <citation type="submission" date="2023-10" db="EMBL/GenBank/DDBJ databases">
        <authorList>
            <person name="Venkata Ramana C."/>
            <person name="Sasikala C."/>
            <person name="Dhurka M."/>
        </authorList>
    </citation>
    <scope>NUCLEOTIDE SEQUENCE [LARGE SCALE GENOMIC DNA]</scope>
    <source>
        <strain evidence="1 2">KCTC 32151</strain>
    </source>
</reference>
<protein>
    <submittedName>
        <fullName evidence="1">Uncharacterized protein</fullName>
    </submittedName>
</protein>
<organism evidence="1 2">
    <name type="scientific">Nitratireductor aquimarinus</name>
    <dbReference type="NCBI Taxonomy" id="889300"/>
    <lineage>
        <taxon>Bacteria</taxon>
        <taxon>Pseudomonadati</taxon>
        <taxon>Pseudomonadota</taxon>
        <taxon>Alphaproteobacteria</taxon>
        <taxon>Hyphomicrobiales</taxon>
        <taxon>Phyllobacteriaceae</taxon>
        <taxon>Nitratireductor</taxon>
    </lineage>
</organism>
<evidence type="ECO:0000313" key="2">
    <source>
        <dbReference type="Proteomes" id="UP001185659"/>
    </source>
</evidence>
<dbReference type="EMBL" id="JAWLIP010000003">
    <property type="protein sequence ID" value="MDV6226264.1"/>
    <property type="molecule type" value="Genomic_DNA"/>
</dbReference>
<name>A0ABU4AJ55_9HYPH</name>
<accession>A0ABU4AJ55</accession>
<dbReference type="Proteomes" id="UP001185659">
    <property type="component" value="Unassembled WGS sequence"/>
</dbReference>
<proteinExistence type="predicted"/>
<evidence type="ECO:0000313" key="1">
    <source>
        <dbReference type="EMBL" id="MDV6226264.1"/>
    </source>
</evidence>
<keyword evidence="2" id="KW-1185">Reference proteome</keyword>